<protein>
    <recommendedName>
        <fullName evidence="6">G-protein coupled receptors family 2 profile 2 domain-containing protein</fullName>
    </recommendedName>
</protein>
<feature type="domain" description="G-protein coupled receptors family 2 profile 2" evidence="6">
    <location>
        <begin position="1"/>
        <end position="86"/>
    </location>
</feature>
<name>A0A8J2P4D2_9HEXA</name>
<comment type="subcellular location">
    <subcellularLocation>
        <location evidence="1">Membrane</location>
        <topology evidence="1">Multi-pass membrane protein</topology>
    </subcellularLocation>
</comment>
<dbReference type="PROSITE" id="PS50261">
    <property type="entry name" value="G_PROTEIN_RECEP_F2_4"/>
    <property type="match status" value="1"/>
</dbReference>
<evidence type="ECO:0000259" key="6">
    <source>
        <dbReference type="PROSITE" id="PS50261"/>
    </source>
</evidence>
<dbReference type="GO" id="GO:0007166">
    <property type="term" value="P:cell surface receptor signaling pathway"/>
    <property type="evidence" value="ECO:0007669"/>
    <property type="project" value="InterPro"/>
</dbReference>
<dbReference type="Proteomes" id="UP000708208">
    <property type="component" value="Unassembled WGS sequence"/>
</dbReference>
<evidence type="ECO:0000256" key="5">
    <source>
        <dbReference type="SAM" id="MobiDB-lite"/>
    </source>
</evidence>
<dbReference type="PANTHER" id="PTHR45620">
    <property type="entry name" value="PDF RECEPTOR-LIKE PROTEIN-RELATED"/>
    <property type="match status" value="1"/>
</dbReference>
<accession>A0A8J2P4D2</accession>
<feature type="region of interest" description="Disordered" evidence="5">
    <location>
        <begin position="174"/>
        <end position="211"/>
    </location>
</feature>
<evidence type="ECO:0000313" key="7">
    <source>
        <dbReference type="EMBL" id="CAG7731495.1"/>
    </source>
</evidence>
<dbReference type="OrthoDB" id="5967113at2759"/>
<feature type="non-terminal residue" evidence="7">
    <location>
        <position position="1"/>
    </location>
</feature>
<dbReference type="AlphaFoldDB" id="A0A8J2P4D2"/>
<dbReference type="InterPro" id="IPR017983">
    <property type="entry name" value="GPCR_2_secretin-like_CS"/>
</dbReference>
<comment type="caution">
    <text evidence="7">The sequence shown here is derived from an EMBL/GenBank/DDBJ whole genome shotgun (WGS) entry which is preliminary data.</text>
</comment>
<evidence type="ECO:0000256" key="2">
    <source>
        <dbReference type="ARBA" id="ARBA00022692"/>
    </source>
</evidence>
<dbReference type="GO" id="GO:0005886">
    <property type="term" value="C:plasma membrane"/>
    <property type="evidence" value="ECO:0007669"/>
    <property type="project" value="TreeGrafter"/>
</dbReference>
<keyword evidence="2" id="KW-0812">Transmembrane</keyword>
<proteinExistence type="predicted"/>
<dbReference type="InterPro" id="IPR000832">
    <property type="entry name" value="GPCR_2_secretin-like"/>
</dbReference>
<dbReference type="GO" id="GO:0007188">
    <property type="term" value="P:adenylate cyclase-modulating G protein-coupled receptor signaling pathway"/>
    <property type="evidence" value="ECO:0007669"/>
    <property type="project" value="TreeGrafter"/>
</dbReference>
<evidence type="ECO:0000313" key="8">
    <source>
        <dbReference type="Proteomes" id="UP000708208"/>
    </source>
</evidence>
<keyword evidence="8" id="KW-1185">Reference proteome</keyword>
<keyword evidence="4" id="KW-0472">Membrane</keyword>
<reference evidence="7" key="1">
    <citation type="submission" date="2021-06" db="EMBL/GenBank/DDBJ databases">
        <authorList>
            <person name="Hodson N. C."/>
            <person name="Mongue J. A."/>
            <person name="Jaron S. K."/>
        </authorList>
    </citation>
    <scope>NUCLEOTIDE SEQUENCE</scope>
</reference>
<dbReference type="InterPro" id="IPR050332">
    <property type="entry name" value="GPCR_2"/>
</dbReference>
<dbReference type="PANTHER" id="PTHR45620:SF17">
    <property type="entry name" value="PDF RECEPTOR"/>
    <property type="match status" value="1"/>
</dbReference>
<sequence>MAFLLNILRVLVTKLRQSRSSETHQARKSVKAALVLLPLLGLTNFLNMLDAPLERSAIVFGLWSYTTHILTSCQGLILAFLYCFRNGEVQMALKKFVRYRMFHGSGVQCFGSTTGRLSVARGGTIEDEANVIELTNSYKPKFAQIIPTQLGTVDQHQIRISKEIQTDCESCVTPTPNSETCGGTEEDDIIPDDTQSNTENSIQEFGGQPERRKTFPILQTPGVGVSVV</sequence>
<dbReference type="PROSITE" id="PS00650">
    <property type="entry name" value="G_PROTEIN_RECEP_F2_2"/>
    <property type="match status" value="1"/>
</dbReference>
<dbReference type="Pfam" id="PF00002">
    <property type="entry name" value="7tm_2"/>
    <property type="match status" value="1"/>
</dbReference>
<dbReference type="SUPFAM" id="SSF81321">
    <property type="entry name" value="Family A G protein-coupled receptor-like"/>
    <property type="match status" value="1"/>
</dbReference>
<keyword evidence="3" id="KW-1133">Transmembrane helix</keyword>
<dbReference type="InterPro" id="IPR017981">
    <property type="entry name" value="GPCR_2-like_7TM"/>
</dbReference>
<evidence type="ECO:0000256" key="1">
    <source>
        <dbReference type="ARBA" id="ARBA00004141"/>
    </source>
</evidence>
<feature type="compositionally biased region" description="Polar residues" evidence="5">
    <location>
        <begin position="193"/>
        <end position="203"/>
    </location>
</feature>
<dbReference type="GO" id="GO:0008528">
    <property type="term" value="F:G protein-coupled peptide receptor activity"/>
    <property type="evidence" value="ECO:0007669"/>
    <property type="project" value="TreeGrafter"/>
</dbReference>
<evidence type="ECO:0000256" key="4">
    <source>
        <dbReference type="ARBA" id="ARBA00023136"/>
    </source>
</evidence>
<gene>
    <name evidence="7" type="ORF">AFUS01_LOCUS20082</name>
</gene>
<organism evidence="7 8">
    <name type="scientific">Allacma fusca</name>
    <dbReference type="NCBI Taxonomy" id="39272"/>
    <lineage>
        <taxon>Eukaryota</taxon>
        <taxon>Metazoa</taxon>
        <taxon>Ecdysozoa</taxon>
        <taxon>Arthropoda</taxon>
        <taxon>Hexapoda</taxon>
        <taxon>Collembola</taxon>
        <taxon>Symphypleona</taxon>
        <taxon>Sminthuridae</taxon>
        <taxon>Allacma</taxon>
    </lineage>
</organism>
<dbReference type="EMBL" id="CAJVCH010213783">
    <property type="protein sequence ID" value="CAG7731495.1"/>
    <property type="molecule type" value="Genomic_DNA"/>
</dbReference>
<evidence type="ECO:0000256" key="3">
    <source>
        <dbReference type="ARBA" id="ARBA00022989"/>
    </source>
</evidence>